<sequence length="147" mass="16008">MESVNTGAVRMFRLTSWEEAVDVLCVYCRVPQAWEWLHAADVVLSPPLSWGTSQEVLERFPGCAVVLVEGVVTTSAGISVPVAAPGRDMWRHGVLAYAEMLRPYLRRKGGTADRPVMEEVPLRALTNDGVSPQLWGHGGRIGARAPG</sequence>
<evidence type="ECO:0000313" key="1">
    <source>
        <dbReference type="EMBL" id="GHD31170.1"/>
    </source>
</evidence>
<accession>A0A918XHQ1</accession>
<name>A0A918XHQ1_9ACTN</name>
<dbReference type="AlphaFoldDB" id="A0A918XHQ1"/>
<reference evidence="1 2" key="1">
    <citation type="journal article" date="2014" name="Int. J. Syst. Evol. Microbiol.">
        <title>Complete genome sequence of Corynebacterium casei LMG S-19264T (=DSM 44701T), isolated from a smear-ripened cheese.</title>
        <authorList>
            <consortium name="US DOE Joint Genome Institute (JGI-PGF)"/>
            <person name="Walter F."/>
            <person name="Albersmeier A."/>
            <person name="Kalinowski J."/>
            <person name="Ruckert C."/>
        </authorList>
    </citation>
    <scope>NUCLEOTIDE SEQUENCE [LARGE SCALE GENOMIC DNA]</scope>
    <source>
        <strain evidence="1 2">KCTC 19473</strain>
    </source>
</reference>
<organism evidence="1 2">
    <name type="scientific">Nocardiopsis kunsanensis</name>
    <dbReference type="NCBI Taxonomy" id="141693"/>
    <lineage>
        <taxon>Bacteria</taxon>
        <taxon>Bacillati</taxon>
        <taxon>Actinomycetota</taxon>
        <taxon>Actinomycetes</taxon>
        <taxon>Streptosporangiales</taxon>
        <taxon>Nocardiopsidaceae</taxon>
        <taxon>Nocardiopsis</taxon>
    </lineage>
</organism>
<dbReference type="EMBL" id="BMXL01000020">
    <property type="protein sequence ID" value="GHD31170.1"/>
    <property type="molecule type" value="Genomic_DNA"/>
</dbReference>
<comment type="caution">
    <text evidence="1">The sequence shown here is derived from an EMBL/GenBank/DDBJ whole genome shotgun (WGS) entry which is preliminary data.</text>
</comment>
<keyword evidence="2" id="KW-1185">Reference proteome</keyword>
<dbReference type="Proteomes" id="UP000654947">
    <property type="component" value="Unassembled WGS sequence"/>
</dbReference>
<evidence type="ECO:0000313" key="2">
    <source>
        <dbReference type="Proteomes" id="UP000654947"/>
    </source>
</evidence>
<protein>
    <submittedName>
        <fullName evidence="1">Uncharacterized protein</fullName>
    </submittedName>
</protein>
<gene>
    <name evidence="1" type="ORF">GCM10007147_33780</name>
</gene>
<proteinExistence type="predicted"/>